<dbReference type="PANTHER" id="PTHR43629">
    <property type="entry name" value="PEPTIDYL-PROLYL CIS-TRANS ISOMERASE"/>
    <property type="match status" value="1"/>
</dbReference>
<dbReference type="RefSeq" id="WP_268612485.1">
    <property type="nucleotide sequence ID" value="NZ_CP113797.1"/>
</dbReference>
<dbReference type="InterPro" id="IPR052204">
    <property type="entry name" value="PpiC/parvulin_rotamase"/>
</dbReference>
<gene>
    <name evidence="2" type="ORF">OXH18_09820</name>
</gene>
<dbReference type="PANTHER" id="PTHR43629:SF2">
    <property type="entry name" value="RHODANESE-LIKE_PPIC DOMAIN-CONTAINING PROTEIN 12, CHLOROPLASTIC"/>
    <property type="match status" value="1"/>
</dbReference>
<reference evidence="2" key="1">
    <citation type="submission" date="2022-12" db="EMBL/GenBank/DDBJ databases">
        <title>Polyphasic identification of a Novel Hot-Spring Cyanobacterium Ocullathermofonsia sinensis gen nov. sp. nov. and Genomic Insights on its Adaptations to the Thermal Habitat.</title>
        <authorList>
            <person name="Daroch M."/>
            <person name="Tang J."/>
            <person name="Jiang Y."/>
        </authorList>
    </citation>
    <scope>NUCLEOTIDE SEQUENCE</scope>
    <source>
        <strain evidence="2">PKUAC-SCTA174</strain>
    </source>
</reference>
<dbReference type="SMART" id="SM00450">
    <property type="entry name" value="RHOD"/>
    <property type="match status" value="1"/>
</dbReference>
<name>A0A9E8ZFM8_9CYAN</name>
<dbReference type="InterPro" id="IPR001763">
    <property type="entry name" value="Rhodanese-like_dom"/>
</dbReference>
<organism evidence="2 3">
    <name type="scientific">Thermocoleostomius sinensis A174</name>
    <dbReference type="NCBI Taxonomy" id="2016057"/>
    <lineage>
        <taxon>Bacteria</taxon>
        <taxon>Bacillati</taxon>
        <taxon>Cyanobacteriota</taxon>
        <taxon>Cyanophyceae</taxon>
        <taxon>Oculatellales</taxon>
        <taxon>Oculatellaceae</taxon>
        <taxon>Thermocoleostomius</taxon>
    </lineage>
</organism>
<dbReference type="Gene3D" id="3.40.250.10">
    <property type="entry name" value="Rhodanese-like domain"/>
    <property type="match status" value="1"/>
</dbReference>
<dbReference type="SUPFAM" id="SSF52821">
    <property type="entry name" value="Rhodanese/Cell cycle control phosphatase"/>
    <property type="match status" value="1"/>
</dbReference>
<dbReference type="PROSITE" id="PS50206">
    <property type="entry name" value="RHODANESE_3"/>
    <property type="match status" value="1"/>
</dbReference>
<dbReference type="InterPro" id="IPR036873">
    <property type="entry name" value="Rhodanese-like_dom_sf"/>
</dbReference>
<feature type="domain" description="Rhodanese" evidence="1">
    <location>
        <begin position="25"/>
        <end position="117"/>
    </location>
</feature>
<dbReference type="KEGG" id="tsin:OXH18_09820"/>
<dbReference type="Pfam" id="PF00581">
    <property type="entry name" value="Rhodanese"/>
    <property type="match status" value="1"/>
</dbReference>
<dbReference type="AlphaFoldDB" id="A0A9E8ZFM8"/>
<accession>A0A9E8ZFM8</accession>
<evidence type="ECO:0000313" key="3">
    <source>
        <dbReference type="Proteomes" id="UP001163152"/>
    </source>
</evidence>
<keyword evidence="3" id="KW-1185">Reference proteome</keyword>
<evidence type="ECO:0000259" key="1">
    <source>
        <dbReference type="PROSITE" id="PS50206"/>
    </source>
</evidence>
<protein>
    <submittedName>
        <fullName evidence="2">Rhodanese-like domain-containing protein</fullName>
    </submittedName>
</protein>
<evidence type="ECO:0000313" key="2">
    <source>
        <dbReference type="EMBL" id="WAL62263.1"/>
    </source>
</evidence>
<dbReference type="EMBL" id="CP113797">
    <property type="protein sequence ID" value="WAL62263.1"/>
    <property type="molecule type" value="Genomic_DNA"/>
</dbReference>
<proteinExistence type="predicted"/>
<dbReference type="Proteomes" id="UP001163152">
    <property type="component" value="Chromosome"/>
</dbReference>
<sequence length="119" mass="13337">MPDYGLNSSIAPISVEELANRLADSSAPLQLIDVREPAELAIAKIEGFINLPLSQYKHWAEQVPMQFDLHTETIVLCHHGVRSAHMCDWLQQQGFTHVKNVMGGIEAYAIKVDPTIPRY</sequence>